<gene>
    <name evidence="2" type="ORF">SKAU_G00074620</name>
</gene>
<proteinExistence type="predicted"/>
<reference evidence="2" key="1">
    <citation type="journal article" date="2023" name="Science">
        <title>Genome structures resolve the early diversification of teleost fishes.</title>
        <authorList>
            <person name="Parey E."/>
            <person name="Louis A."/>
            <person name="Montfort J."/>
            <person name="Bouchez O."/>
            <person name="Roques C."/>
            <person name="Iampietro C."/>
            <person name="Lluch J."/>
            <person name="Castinel A."/>
            <person name="Donnadieu C."/>
            <person name="Desvignes T."/>
            <person name="Floi Bucao C."/>
            <person name="Jouanno E."/>
            <person name="Wen M."/>
            <person name="Mejri S."/>
            <person name="Dirks R."/>
            <person name="Jansen H."/>
            <person name="Henkel C."/>
            <person name="Chen W.J."/>
            <person name="Zahm M."/>
            <person name="Cabau C."/>
            <person name="Klopp C."/>
            <person name="Thompson A.W."/>
            <person name="Robinson-Rechavi M."/>
            <person name="Braasch I."/>
            <person name="Lecointre G."/>
            <person name="Bobe J."/>
            <person name="Postlethwait J.H."/>
            <person name="Berthelot C."/>
            <person name="Roest Crollius H."/>
            <person name="Guiguen Y."/>
        </authorList>
    </citation>
    <scope>NUCLEOTIDE SEQUENCE</scope>
    <source>
        <strain evidence="2">WJC10195</strain>
    </source>
</reference>
<dbReference type="Proteomes" id="UP001152622">
    <property type="component" value="Chromosome 2"/>
</dbReference>
<name>A0A9Q1G7F9_SYNKA</name>
<comment type="caution">
    <text evidence="2">The sequence shown here is derived from an EMBL/GenBank/DDBJ whole genome shotgun (WGS) entry which is preliminary data.</text>
</comment>
<evidence type="ECO:0000256" key="1">
    <source>
        <dbReference type="SAM" id="MobiDB-lite"/>
    </source>
</evidence>
<evidence type="ECO:0000313" key="3">
    <source>
        <dbReference type="Proteomes" id="UP001152622"/>
    </source>
</evidence>
<feature type="region of interest" description="Disordered" evidence="1">
    <location>
        <begin position="88"/>
        <end position="121"/>
    </location>
</feature>
<organism evidence="2 3">
    <name type="scientific">Synaphobranchus kaupii</name>
    <name type="common">Kaup's arrowtooth eel</name>
    <dbReference type="NCBI Taxonomy" id="118154"/>
    <lineage>
        <taxon>Eukaryota</taxon>
        <taxon>Metazoa</taxon>
        <taxon>Chordata</taxon>
        <taxon>Craniata</taxon>
        <taxon>Vertebrata</taxon>
        <taxon>Euteleostomi</taxon>
        <taxon>Actinopterygii</taxon>
        <taxon>Neopterygii</taxon>
        <taxon>Teleostei</taxon>
        <taxon>Anguilliformes</taxon>
        <taxon>Synaphobranchidae</taxon>
        <taxon>Synaphobranchus</taxon>
    </lineage>
</organism>
<keyword evidence="3" id="KW-1185">Reference proteome</keyword>
<sequence>MNTRCRETDEAVVMKRSDRTLRSDHQHCQPATRQDHCARTALLSMPHKSPTYGALQREKHGGGGLLEPSVVTLRPADEHFVLYNAGALKDSGGRNDVYQPAGSRDVLRTPEVGEQEPGDLR</sequence>
<dbReference type="AlphaFoldDB" id="A0A9Q1G7F9"/>
<accession>A0A9Q1G7F9</accession>
<dbReference type="EMBL" id="JAINUF010000002">
    <property type="protein sequence ID" value="KAJ8376882.1"/>
    <property type="molecule type" value="Genomic_DNA"/>
</dbReference>
<protein>
    <submittedName>
        <fullName evidence="2">Uncharacterized protein</fullName>
    </submittedName>
</protein>
<evidence type="ECO:0000313" key="2">
    <source>
        <dbReference type="EMBL" id="KAJ8376882.1"/>
    </source>
</evidence>